<evidence type="ECO:0000313" key="3">
    <source>
        <dbReference type="EMBL" id="TPP57946.1"/>
    </source>
</evidence>
<dbReference type="OrthoDB" id="6284913at2759"/>
<gene>
    <name evidence="3" type="ORF">FGIG_12008</name>
</gene>
<evidence type="ECO:0000256" key="2">
    <source>
        <dbReference type="SAM" id="MobiDB-lite"/>
    </source>
</evidence>
<reference evidence="3 4" key="1">
    <citation type="submission" date="2019-04" db="EMBL/GenBank/DDBJ databases">
        <title>Annotation for the trematode Fasciola gigantica.</title>
        <authorList>
            <person name="Choi Y.-J."/>
        </authorList>
    </citation>
    <scope>NUCLEOTIDE SEQUENCE [LARGE SCALE GENOMIC DNA]</scope>
    <source>
        <strain evidence="3">Uganda_cow_1</strain>
    </source>
</reference>
<organism evidence="3 4">
    <name type="scientific">Fasciola gigantica</name>
    <name type="common">Giant liver fluke</name>
    <dbReference type="NCBI Taxonomy" id="46835"/>
    <lineage>
        <taxon>Eukaryota</taxon>
        <taxon>Metazoa</taxon>
        <taxon>Spiralia</taxon>
        <taxon>Lophotrochozoa</taxon>
        <taxon>Platyhelminthes</taxon>
        <taxon>Trematoda</taxon>
        <taxon>Digenea</taxon>
        <taxon>Plagiorchiida</taxon>
        <taxon>Echinostomata</taxon>
        <taxon>Echinostomatoidea</taxon>
        <taxon>Fasciolidae</taxon>
        <taxon>Fasciola</taxon>
    </lineage>
</organism>
<dbReference type="AlphaFoldDB" id="A0A504YBP2"/>
<protein>
    <recommendedName>
        <fullName evidence="5">Trichohyalin-plectin-homology domain-containing protein</fullName>
    </recommendedName>
</protein>
<feature type="coiled-coil region" evidence="1">
    <location>
        <begin position="219"/>
        <end position="246"/>
    </location>
</feature>
<evidence type="ECO:0008006" key="5">
    <source>
        <dbReference type="Google" id="ProtNLM"/>
    </source>
</evidence>
<dbReference type="Proteomes" id="UP000316759">
    <property type="component" value="Unassembled WGS sequence"/>
</dbReference>
<name>A0A504YBP2_FASGI</name>
<dbReference type="EMBL" id="SUNJ01012550">
    <property type="protein sequence ID" value="TPP57946.1"/>
    <property type="molecule type" value="Genomic_DNA"/>
</dbReference>
<proteinExistence type="predicted"/>
<keyword evidence="1" id="KW-0175">Coiled coil</keyword>
<feature type="region of interest" description="Disordered" evidence="2">
    <location>
        <begin position="164"/>
        <end position="187"/>
    </location>
</feature>
<comment type="caution">
    <text evidence="3">The sequence shown here is derived from an EMBL/GenBank/DDBJ whole genome shotgun (WGS) entry which is preliminary data.</text>
</comment>
<evidence type="ECO:0000313" key="4">
    <source>
        <dbReference type="Proteomes" id="UP000316759"/>
    </source>
</evidence>
<evidence type="ECO:0000256" key="1">
    <source>
        <dbReference type="SAM" id="Coils"/>
    </source>
</evidence>
<accession>A0A504YBP2</accession>
<keyword evidence="4" id="KW-1185">Reference proteome</keyword>
<feature type="coiled-coil region" evidence="1">
    <location>
        <begin position="78"/>
        <end position="105"/>
    </location>
</feature>
<sequence>MLQDPNGVIRIWGTGYYDKVQREGEFYVAAQRHMLKNKVRRQFEEFRAAIDLSLDERRKRLLMMFQTEDRKNHELSRLELENERLLHHEETMKEAAARREELENKECGLSDTRRHVLFTQSCVPYRQYVIEKHAREVAEDRKEITRYEEWDRLCQERDTEFAEKRKPHFEEQLEREDEGTRKLRQRTSDEIKSSYSDFIKRLQSKQDDKRFRYSEEQRRSRTTLEVQGIEEENAEEKRKLKDELLKNVKQGVDAVKKSRDEEKQKEKLVEAFCNKIMVTDCEHATAKKEALREEQLQFMRYQKRKSINEKSYNQCIDKLYRDMYTEKRLQEQRQRIKSEEKQTMFMKEVENFRKAVSLRKEEEKAAEHELETEIPRNVGKTVKRENELLLEKEKKRHRRSTQYALDLSGQQGYDFSVHNRLREIELEREKKAMTEAEVKYQELMKNVLLCTAPKRNNQPLHRT</sequence>